<evidence type="ECO:0000313" key="3">
    <source>
        <dbReference type="EMBL" id="KIJ23477.1"/>
    </source>
</evidence>
<sequence length="83" mass="9489">SNPDTCLAYFFFSYTDKAKQNTFNMLSSIALLLAERISNIPSRVIALYNNNKSRPPMSVVLEIITRLARCFHQSYILLDALDE</sequence>
<organism evidence="3 4">
    <name type="scientific">Sphaerobolus stellatus (strain SS14)</name>
    <dbReference type="NCBI Taxonomy" id="990650"/>
    <lineage>
        <taxon>Eukaryota</taxon>
        <taxon>Fungi</taxon>
        <taxon>Dikarya</taxon>
        <taxon>Basidiomycota</taxon>
        <taxon>Agaricomycotina</taxon>
        <taxon>Agaricomycetes</taxon>
        <taxon>Phallomycetidae</taxon>
        <taxon>Geastrales</taxon>
        <taxon>Sphaerobolaceae</taxon>
        <taxon>Sphaerobolus</taxon>
    </lineage>
</organism>
<feature type="non-terminal residue" evidence="3">
    <location>
        <position position="83"/>
    </location>
</feature>
<evidence type="ECO:0000256" key="1">
    <source>
        <dbReference type="ARBA" id="ARBA00022737"/>
    </source>
</evidence>
<keyword evidence="1" id="KW-0677">Repeat</keyword>
<dbReference type="InterPro" id="IPR056884">
    <property type="entry name" value="NPHP3-like_N"/>
</dbReference>
<dbReference type="OrthoDB" id="7464126at2759"/>
<gene>
    <name evidence="3" type="ORF">M422DRAFT_111244</name>
</gene>
<accession>A0A0C9U339</accession>
<dbReference type="Pfam" id="PF24883">
    <property type="entry name" value="NPHP3_N"/>
    <property type="match status" value="1"/>
</dbReference>
<evidence type="ECO:0000313" key="4">
    <source>
        <dbReference type="Proteomes" id="UP000054279"/>
    </source>
</evidence>
<reference evidence="3 4" key="1">
    <citation type="submission" date="2014-06" db="EMBL/GenBank/DDBJ databases">
        <title>Evolutionary Origins and Diversification of the Mycorrhizal Mutualists.</title>
        <authorList>
            <consortium name="DOE Joint Genome Institute"/>
            <consortium name="Mycorrhizal Genomics Consortium"/>
            <person name="Kohler A."/>
            <person name="Kuo A."/>
            <person name="Nagy L.G."/>
            <person name="Floudas D."/>
            <person name="Copeland A."/>
            <person name="Barry K.W."/>
            <person name="Cichocki N."/>
            <person name="Veneault-Fourrey C."/>
            <person name="LaButti K."/>
            <person name="Lindquist E.A."/>
            <person name="Lipzen A."/>
            <person name="Lundell T."/>
            <person name="Morin E."/>
            <person name="Murat C."/>
            <person name="Riley R."/>
            <person name="Ohm R."/>
            <person name="Sun H."/>
            <person name="Tunlid A."/>
            <person name="Henrissat B."/>
            <person name="Grigoriev I.V."/>
            <person name="Hibbett D.S."/>
            <person name="Martin F."/>
        </authorList>
    </citation>
    <scope>NUCLEOTIDE SEQUENCE [LARGE SCALE GENOMIC DNA]</scope>
    <source>
        <strain evidence="3 4">SS14</strain>
    </source>
</reference>
<feature type="non-terminal residue" evidence="3">
    <location>
        <position position="1"/>
    </location>
</feature>
<protein>
    <recommendedName>
        <fullName evidence="2">Nephrocystin 3-like N-terminal domain-containing protein</fullName>
    </recommendedName>
</protein>
<dbReference type="HOGENOM" id="CLU_2549359_0_0_1"/>
<dbReference type="AlphaFoldDB" id="A0A0C9U339"/>
<proteinExistence type="predicted"/>
<name>A0A0C9U339_SPHS4</name>
<feature type="domain" description="Nephrocystin 3-like N-terminal" evidence="2">
    <location>
        <begin position="6"/>
        <end position="83"/>
    </location>
</feature>
<dbReference type="Proteomes" id="UP000054279">
    <property type="component" value="Unassembled WGS sequence"/>
</dbReference>
<dbReference type="EMBL" id="KN837661">
    <property type="protein sequence ID" value="KIJ23477.1"/>
    <property type="molecule type" value="Genomic_DNA"/>
</dbReference>
<evidence type="ECO:0000259" key="2">
    <source>
        <dbReference type="Pfam" id="PF24883"/>
    </source>
</evidence>
<keyword evidence="4" id="KW-1185">Reference proteome</keyword>